<name>T1GDX1_MEGSC</name>
<sequence>MNFPKQSLGTGLSGRSKEKSYPQNISKKLEIPKIGEQLKIIPTYIENAEFFFASIITPTWKQDLTKLNIKLNDLAVKLNMKTFDEENPPKDGELVFSEYIDGNFYRAKIIKRYEDTNEFKVFYCDYGNFKLVNEKAVRRWDSQYDYLPFQAVLCKLFNVKDNPYNRLEVEEYLDKQILGKDCFAEVKNNDGILILDVKTEDEKSTISKELVKKELAFPLIVEKIKDINDINECFIKRDKFNIPDYFC</sequence>
<dbReference type="SMART" id="SM00333">
    <property type="entry name" value="TUDOR"/>
    <property type="match status" value="1"/>
</dbReference>
<evidence type="ECO:0000259" key="2">
    <source>
        <dbReference type="PROSITE" id="PS50304"/>
    </source>
</evidence>
<dbReference type="GO" id="GO:0005737">
    <property type="term" value="C:cytoplasm"/>
    <property type="evidence" value="ECO:0007669"/>
    <property type="project" value="UniProtKB-ARBA"/>
</dbReference>
<accession>T1GDX1</accession>
<dbReference type="Gene3D" id="2.30.30.140">
    <property type="match status" value="1"/>
</dbReference>
<dbReference type="SUPFAM" id="SSF63748">
    <property type="entry name" value="Tudor/PWWP/MBT"/>
    <property type="match status" value="1"/>
</dbReference>
<dbReference type="EnsemblMetazoa" id="MESCA001522-RA">
    <property type="protein sequence ID" value="MESCA001522-PA"/>
    <property type="gene ID" value="MESCA001522"/>
</dbReference>
<dbReference type="InterPro" id="IPR050621">
    <property type="entry name" value="Tudor_domain_containing"/>
</dbReference>
<dbReference type="EMBL" id="CAQQ02197484">
    <property type="status" value="NOT_ANNOTATED_CDS"/>
    <property type="molecule type" value="Genomic_DNA"/>
</dbReference>
<dbReference type="PANTHER" id="PTHR22948">
    <property type="entry name" value="TUDOR DOMAIN CONTAINING PROTEIN"/>
    <property type="match status" value="1"/>
</dbReference>
<keyword evidence="4" id="KW-1185">Reference proteome</keyword>
<dbReference type="Proteomes" id="UP000015102">
    <property type="component" value="Unassembled WGS sequence"/>
</dbReference>
<dbReference type="AlphaFoldDB" id="T1GDX1"/>
<evidence type="ECO:0000256" key="1">
    <source>
        <dbReference type="SAM" id="MobiDB-lite"/>
    </source>
</evidence>
<dbReference type="EMBL" id="CAQQ02197482">
    <property type="status" value="NOT_ANNOTATED_CDS"/>
    <property type="molecule type" value="Genomic_DNA"/>
</dbReference>
<feature type="compositionally biased region" description="Polar residues" evidence="1">
    <location>
        <begin position="1"/>
        <end position="10"/>
    </location>
</feature>
<reference evidence="3" key="2">
    <citation type="submission" date="2015-06" db="UniProtKB">
        <authorList>
            <consortium name="EnsemblMetazoa"/>
        </authorList>
    </citation>
    <scope>IDENTIFICATION</scope>
</reference>
<feature type="domain" description="Tudor" evidence="2">
    <location>
        <begin position="88"/>
        <end position="147"/>
    </location>
</feature>
<evidence type="ECO:0000313" key="4">
    <source>
        <dbReference type="Proteomes" id="UP000015102"/>
    </source>
</evidence>
<dbReference type="Gene3D" id="2.40.50.90">
    <property type="match status" value="1"/>
</dbReference>
<proteinExistence type="predicted"/>
<dbReference type="HOGENOM" id="CLU_1125649_0_0_1"/>
<dbReference type="STRING" id="36166.T1GDX1"/>
<dbReference type="PROSITE" id="PS50304">
    <property type="entry name" value="TUDOR"/>
    <property type="match status" value="1"/>
</dbReference>
<dbReference type="InterPro" id="IPR002999">
    <property type="entry name" value="Tudor"/>
</dbReference>
<evidence type="ECO:0000313" key="3">
    <source>
        <dbReference type="EnsemblMetazoa" id="MESCA001522-PA"/>
    </source>
</evidence>
<dbReference type="EMBL" id="CAQQ02197481">
    <property type="status" value="NOT_ANNOTATED_CDS"/>
    <property type="molecule type" value="Genomic_DNA"/>
</dbReference>
<protein>
    <recommendedName>
        <fullName evidence="2">Tudor domain-containing protein</fullName>
    </recommendedName>
</protein>
<dbReference type="EMBL" id="CAQQ02197483">
    <property type="status" value="NOT_ANNOTATED_CDS"/>
    <property type="molecule type" value="Genomic_DNA"/>
</dbReference>
<dbReference type="Pfam" id="PF00567">
    <property type="entry name" value="TUDOR"/>
    <property type="match status" value="1"/>
</dbReference>
<dbReference type="InterPro" id="IPR035437">
    <property type="entry name" value="SNase_OB-fold_sf"/>
</dbReference>
<feature type="region of interest" description="Disordered" evidence="1">
    <location>
        <begin position="1"/>
        <end position="21"/>
    </location>
</feature>
<dbReference type="PANTHER" id="PTHR22948:SF72">
    <property type="entry name" value="TUDOR DOMAIN-CONTAINING PROTEIN"/>
    <property type="match status" value="1"/>
</dbReference>
<organism evidence="3 4">
    <name type="scientific">Megaselia scalaris</name>
    <name type="common">Humpbacked fly</name>
    <name type="synonym">Phora scalaris</name>
    <dbReference type="NCBI Taxonomy" id="36166"/>
    <lineage>
        <taxon>Eukaryota</taxon>
        <taxon>Metazoa</taxon>
        <taxon>Ecdysozoa</taxon>
        <taxon>Arthropoda</taxon>
        <taxon>Hexapoda</taxon>
        <taxon>Insecta</taxon>
        <taxon>Pterygota</taxon>
        <taxon>Neoptera</taxon>
        <taxon>Endopterygota</taxon>
        <taxon>Diptera</taxon>
        <taxon>Brachycera</taxon>
        <taxon>Muscomorpha</taxon>
        <taxon>Platypezoidea</taxon>
        <taxon>Phoridae</taxon>
        <taxon>Megaseliini</taxon>
        <taxon>Megaselia</taxon>
    </lineage>
</organism>
<reference evidence="4" key="1">
    <citation type="submission" date="2013-02" db="EMBL/GenBank/DDBJ databases">
        <authorList>
            <person name="Hughes D."/>
        </authorList>
    </citation>
    <scope>NUCLEOTIDE SEQUENCE</scope>
    <source>
        <strain>Durham</strain>
        <strain evidence="4">NC isolate 2 -- Noor lab</strain>
    </source>
</reference>